<feature type="transmembrane region" description="Helical" evidence="1">
    <location>
        <begin position="21"/>
        <end position="39"/>
    </location>
</feature>
<name>A0A2P2QVK3_RHIMU</name>
<reference evidence="2" key="1">
    <citation type="submission" date="2018-02" db="EMBL/GenBank/DDBJ databases">
        <title>Rhizophora mucronata_Transcriptome.</title>
        <authorList>
            <person name="Meera S.P."/>
            <person name="Sreeshan A."/>
            <person name="Augustine A."/>
        </authorList>
    </citation>
    <scope>NUCLEOTIDE SEQUENCE</scope>
    <source>
        <tissue evidence="2">Leaf</tissue>
    </source>
</reference>
<evidence type="ECO:0000313" key="2">
    <source>
        <dbReference type="EMBL" id="MBX71036.1"/>
    </source>
</evidence>
<sequence length="41" mass="4492">MASVDWPCNFLSLLGHSSVDWSFGLSLCIFCLQLAFPVISS</sequence>
<keyword evidence="1" id="KW-0472">Membrane</keyword>
<dbReference type="AlphaFoldDB" id="A0A2P2QVK3"/>
<proteinExistence type="predicted"/>
<keyword evidence="1" id="KW-1133">Transmembrane helix</keyword>
<dbReference type="EMBL" id="GGEC01090552">
    <property type="protein sequence ID" value="MBX71036.1"/>
    <property type="molecule type" value="Transcribed_RNA"/>
</dbReference>
<organism evidence="2">
    <name type="scientific">Rhizophora mucronata</name>
    <name type="common">Asiatic mangrove</name>
    <dbReference type="NCBI Taxonomy" id="61149"/>
    <lineage>
        <taxon>Eukaryota</taxon>
        <taxon>Viridiplantae</taxon>
        <taxon>Streptophyta</taxon>
        <taxon>Embryophyta</taxon>
        <taxon>Tracheophyta</taxon>
        <taxon>Spermatophyta</taxon>
        <taxon>Magnoliopsida</taxon>
        <taxon>eudicotyledons</taxon>
        <taxon>Gunneridae</taxon>
        <taxon>Pentapetalae</taxon>
        <taxon>rosids</taxon>
        <taxon>fabids</taxon>
        <taxon>Malpighiales</taxon>
        <taxon>Rhizophoraceae</taxon>
        <taxon>Rhizophora</taxon>
    </lineage>
</organism>
<accession>A0A2P2QVK3</accession>
<keyword evidence="1" id="KW-0812">Transmembrane</keyword>
<evidence type="ECO:0000256" key="1">
    <source>
        <dbReference type="SAM" id="Phobius"/>
    </source>
</evidence>
<protein>
    <submittedName>
        <fullName evidence="2">Uncharacterized protein</fullName>
    </submittedName>
</protein>